<evidence type="ECO:0000313" key="4">
    <source>
        <dbReference type="EMBL" id="KAK0389986.1"/>
    </source>
</evidence>
<organism evidence="4 5">
    <name type="scientific">Sarocladium strictum</name>
    <name type="common">Black bundle disease fungus</name>
    <name type="synonym">Acremonium strictum</name>
    <dbReference type="NCBI Taxonomy" id="5046"/>
    <lineage>
        <taxon>Eukaryota</taxon>
        <taxon>Fungi</taxon>
        <taxon>Dikarya</taxon>
        <taxon>Ascomycota</taxon>
        <taxon>Pezizomycotina</taxon>
        <taxon>Sordariomycetes</taxon>
        <taxon>Hypocreomycetidae</taxon>
        <taxon>Hypocreales</taxon>
        <taxon>Sarocladiaceae</taxon>
        <taxon>Sarocladium</taxon>
    </lineage>
</organism>
<evidence type="ECO:0000256" key="3">
    <source>
        <dbReference type="SAM" id="MobiDB-lite"/>
    </source>
</evidence>
<dbReference type="InterPro" id="IPR036770">
    <property type="entry name" value="Ankyrin_rpt-contain_sf"/>
</dbReference>
<feature type="compositionally biased region" description="Basic and acidic residues" evidence="3">
    <location>
        <begin position="563"/>
        <end position="575"/>
    </location>
</feature>
<protein>
    <recommendedName>
        <fullName evidence="6">Ankyrin</fullName>
    </recommendedName>
</protein>
<feature type="region of interest" description="Disordered" evidence="3">
    <location>
        <begin position="563"/>
        <end position="633"/>
    </location>
</feature>
<comment type="caution">
    <text evidence="4">The sequence shown here is derived from an EMBL/GenBank/DDBJ whole genome shotgun (WGS) entry which is preliminary data.</text>
</comment>
<name>A0AA39L9W4_SARSR</name>
<dbReference type="SUPFAM" id="SSF48403">
    <property type="entry name" value="Ankyrin repeat"/>
    <property type="match status" value="1"/>
</dbReference>
<gene>
    <name evidence="4" type="ORF">NLU13_3559</name>
</gene>
<evidence type="ECO:0000256" key="2">
    <source>
        <dbReference type="ARBA" id="ARBA00023043"/>
    </source>
</evidence>
<reference evidence="4" key="1">
    <citation type="submission" date="2022-10" db="EMBL/GenBank/DDBJ databases">
        <title>Determination and structural analysis of whole genome sequence of Sarocladium strictum F4-1.</title>
        <authorList>
            <person name="Hu L."/>
            <person name="Jiang Y."/>
        </authorList>
    </citation>
    <scope>NUCLEOTIDE SEQUENCE</scope>
    <source>
        <strain evidence="4">F4-1</strain>
    </source>
</reference>
<dbReference type="PANTHER" id="PTHR24198:SF165">
    <property type="entry name" value="ANKYRIN REPEAT-CONTAINING PROTEIN-RELATED"/>
    <property type="match status" value="1"/>
</dbReference>
<accession>A0AA39L9W4</accession>
<keyword evidence="1" id="KW-0677">Repeat</keyword>
<sequence length="633" mass="70586">MINVRPPPKPTLPADPPPGQALSVMPAAHVYWTEDYEYYDQIGRDPLQQARIWLIEDTDARVARLEEVLAAYPKQMHKRLMLDTIAERGDEAMVRCCVQSGMKLHPEVTDRPRSEEEEDAIQAAEENGDPLDVDDSAVVPIHRAALAKHMGCVKILVEEGRVPVDSRDTYGRTPLMISTDQPELVAYLLEKGADPTLRTNPDTCHEDFVGPLPDGDALEYAAARGNAEVLRMLLEHSIWGSGENGEPVPRISPRSIVRAASQPQGFEALKLLLERGGYPLEAAGGQTKIELLTDEQRETIQQATPDAITDGQLESIQLLLSYQFPSDLDGNILPFEVPDHLRKSFTWGAYEAAKTDMVAKFEFIQSSGVVEHDTMSLDKRPKDQNLNLQHLLDKAAEAGSVEIVRLLIEKYGADPNKHRSPPGLKPLYMAASNDKPQVVKMLLDRYGADIHLGTGKYATGPTALFGAIIFKSYESVELLLRHCGPVDYISEGIRTISAPATCVLLAHKEGTKAAVKLLSWEESEETRNQLDNWQNLNPRYVLLDIGPDDREWIGRLQARRPKEELRETGENARYLEEEEENVEGEAEEGEEGGDDDGDEEMNVDPKAVMKPRHTQLRSDPDLLPEFKPWLVPA</sequence>
<dbReference type="AlphaFoldDB" id="A0AA39L9W4"/>
<proteinExistence type="predicted"/>
<keyword evidence="2" id="KW-0040">ANK repeat</keyword>
<feature type="compositionally biased region" description="Acidic residues" evidence="3">
    <location>
        <begin position="576"/>
        <end position="602"/>
    </location>
</feature>
<dbReference type="SMART" id="SM00248">
    <property type="entry name" value="ANK"/>
    <property type="match status" value="7"/>
</dbReference>
<dbReference type="Gene3D" id="1.25.40.20">
    <property type="entry name" value="Ankyrin repeat-containing domain"/>
    <property type="match status" value="2"/>
</dbReference>
<evidence type="ECO:0000313" key="5">
    <source>
        <dbReference type="Proteomes" id="UP001175261"/>
    </source>
</evidence>
<dbReference type="Proteomes" id="UP001175261">
    <property type="component" value="Unassembled WGS sequence"/>
</dbReference>
<keyword evidence="5" id="KW-1185">Reference proteome</keyword>
<dbReference type="EMBL" id="JAPDFR010000002">
    <property type="protein sequence ID" value="KAK0389986.1"/>
    <property type="molecule type" value="Genomic_DNA"/>
</dbReference>
<evidence type="ECO:0000256" key="1">
    <source>
        <dbReference type="ARBA" id="ARBA00022737"/>
    </source>
</evidence>
<dbReference type="InterPro" id="IPR002110">
    <property type="entry name" value="Ankyrin_rpt"/>
</dbReference>
<evidence type="ECO:0008006" key="6">
    <source>
        <dbReference type="Google" id="ProtNLM"/>
    </source>
</evidence>
<feature type="region of interest" description="Disordered" evidence="3">
    <location>
        <begin position="106"/>
        <end position="134"/>
    </location>
</feature>
<dbReference type="Pfam" id="PF12796">
    <property type="entry name" value="Ank_2"/>
    <property type="match status" value="2"/>
</dbReference>
<feature type="compositionally biased region" description="Acidic residues" evidence="3">
    <location>
        <begin position="115"/>
        <end position="134"/>
    </location>
</feature>
<dbReference type="PANTHER" id="PTHR24198">
    <property type="entry name" value="ANKYRIN REPEAT AND PROTEIN KINASE DOMAIN-CONTAINING PROTEIN"/>
    <property type="match status" value="1"/>
</dbReference>